<accession>A0ABR4IXT5</accession>
<gene>
    <name evidence="1" type="ORF">BDW59DRAFT_157368</name>
</gene>
<sequence length="240" mass="26942">MSSTPPWRSTSIHQRRTQTLNLASDDAPTSIHWMVSLDHYKSVAHDFLGFPVPGLPETLNPSHNALLPPFIHRIPTYLADEDVQYLVAKVTFALPDERLQNDLLKCFVLHVHLYLPILDLPIVLEAIANNRESRVNLLLYHAAIFSTITFIDPKHIHRAGTSSGKKKRASTSPLSKALVSSRMPGSLQFNVEKDWTVSIHSVLLMAYWHATPDNLKDFQNSLERPLSLAALVTFPGSKNI</sequence>
<reference evidence="1 2" key="1">
    <citation type="submission" date="2024-07" db="EMBL/GenBank/DDBJ databases">
        <title>Section-level genome sequencing and comparative genomics of Aspergillus sections Usti and Cavernicolus.</title>
        <authorList>
            <consortium name="Lawrence Berkeley National Laboratory"/>
            <person name="Nybo J.L."/>
            <person name="Vesth T.C."/>
            <person name="Theobald S."/>
            <person name="Frisvad J.C."/>
            <person name="Larsen T.O."/>
            <person name="Kjaerboelling I."/>
            <person name="Rothschild-Mancinelli K."/>
            <person name="Lyhne E.K."/>
            <person name="Kogle M.E."/>
            <person name="Barry K."/>
            <person name="Clum A."/>
            <person name="Na H."/>
            <person name="Ledsgaard L."/>
            <person name="Lin J."/>
            <person name="Lipzen A."/>
            <person name="Kuo A."/>
            <person name="Riley R."/>
            <person name="Mondo S."/>
            <person name="LaButti K."/>
            <person name="Haridas S."/>
            <person name="Pangalinan J."/>
            <person name="Salamov A.A."/>
            <person name="Simmons B.A."/>
            <person name="Magnuson J.K."/>
            <person name="Chen J."/>
            <person name="Drula E."/>
            <person name="Henrissat B."/>
            <person name="Wiebenga A."/>
            <person name="Lubbers R.J."/>
            <person name="Gomes A.C."/>
            <person name="Makela M.R."/>
            <person name="Stajich J."/>
            <person name="Grigoriev I.V."/>
            <person name="Mortensen U.H."/>
            <person name="De vries R.P."/>
            <person name="Baker S.E."/>
            <person name="Andersen M.R."/>
        </authorList>
    </citation>
    <scope>NUCLEOTIDE SEQUENCE [LARGE SCALE GENOMIC DNA]</scope>
    <source>
        <strain evidence="1 2">CBS 600.67</strain>
    </source>
</reference>
<evidence type="ECO:0000313" key="2">
    <source>
        <dbReference type="Proteomes" id="UP001610335"/>
    </source>
</evidence>
<dbReference type="InterPro" id="IPR052761">
    <property type="entry name" value="Fungal_Detox/Toxin_TFs"/>
</dbReference>
<keyword evidence="2" id="KW-1185">Reference proteome</keyword>
<dbReference type="PANTHER" id="PTHR47425:SF2">
    <property type="entry name" value="FARB-RELATED"/>
    <property type="match status" value="1"/>
</dbReference>
<protein>
    <submittedName>
        <fullName evidence="1">Uncharacterized protein</fullName>
    </submittedName>
</protein>
<name>A0ABR4IXT5_9EURO</name>
<dbReference type="PANTHER" id="PTHR47425">
    <property type="entry name" value="FARB-RELATED"/>
    <property type="match status" value="1"/>
</dbReference>
<organism evidence="1 2">
    <name type="scientific">Aspergillus cavernicola</name>
    <dbReference type="NCBI Taxonomy" id="176166"/>
    <lineage>
        <taxon>Eukaryota</taxon>
        <taxon>Fungi</taxon>
        <taxon>Dikarya</taxon>
        <taxon>Ascomycota</taxon>
        <taxon>Pezizomycotina</taxon>
        <taxon>Eurotiomycetes</taxon>
        <taxon>Eurotiomycetidae</taxon>
        <taxon>Eurotiales</taxon>
        <taxon>Aspergillaceae</taxon>
        <taxon>Aspergillus</taxon>
        <taxon>Aspergillus subgen. Nidulantes</taxon>
    </lineage>
</organism>
<dbReference type="Proteomes" id="UP001610335">
    <property type="component" value="Unassembled WGS sequence"/>
</dbReference>
<proteinExistence type="predicted"/>
<dbReference type="EMBL" id="JBFXLS010000006">
    <property type="protein sequence ID" value="KAL2832545.1"/>
    <property type="molecule type" value="Genomic_DNA"/>
</dbReference>
<comment type="caution">
    <text evidence="1">The sequence shown here is derived from an EMBL/GenBank/DDBJ whole genome shotgun (WGS) entry which is preliminary data.</text>
</comment>
<evidence type="ECO:0000313" key="1">
    <source>
        <dbReference type="EMBL" id="KAL2832545.1"/>
    </source>
</evidence>